<reference evidence="2" key="1">
    <citation type="submission" date="2020-10" db="EMBL/GenBank/DDBJ databases">
        <title>Genome Sequence of Monilinia vaccinii-corymbosi Sheds Light on Mummy Berry Disease Infection of Blueberry and Mating Type.</title>
        <authorList>
            <person name="Yow A.G."/>
            <person name="Zhang Y."/>
            <person name="Bansal K."/>
            <person name="Eacker S.M."/>
            <person name="Sullivan S."/>
            <person name="Liachko I."/>
            <person name="Cubeta M.A."/>
            <person name="Rollins J.A."/>
            <person name="Ashrafi H."/>
        </authorList>
    </citation>
    <scope>NUCLEOTIDE SEQUENCE</scope>
    <source>
        <strain evidence="2">RL-1</strain>
    </source>
</reference>
<dbReference type="OrthoDB" id="341259at2759"/>
<evidence type="ECO:0000256" key="1">
    <source>
        <dbReference type="SAM" id="MobiDB-lite"/>
    </source>
</evidence>
<name>A0A8A3PJS5_9HELO</name>
<feature type="region of interest" description="Disordered" evidence="1">
    <location>
        <begin position="131"/>
        <end position="150"/>
    </location>
</feature>
<proteinExistence type="predicted"/>
<dbReference type="EMBL" id="CP063409">
    <property type="protein sequence ID" value="QSZ35211.1"/>
    <property type="molecule type" value="Genomic_DNA"/>
</dbReference>
<sequence length="150" mass="17460">MFYDDYVPEELLKIGNYAALFLRCRHNHRDRFKQGLSKYHQQKIQCEQNRIAELQGIFAAQERNDFLLSDFKDLKEKWQEAAKTWGSRDIPDDSGYGFSVSKIALSRIKTHRTPADKALSFDSCKTKRRSLTEVVEPNSSDPWKLDAAEN</sequence>
<protein>
    <submittedName>
        <fullName evidence="2">Uncharacterized protein</fullName>
    </submittedName>
</protein>
<dbReference type="AlphaFoldDB" id="A0A8A3PJS5"/>
<evidence type="ECO:0000313" key="2">
    <source>
        <dbReference type="EMBL" id="QSZ35211.1"/>
    </source>
</evidence>
<gene>
    <name evidence="2" type="ORF">DSL72_008078</name>
</gene>
<evidence type="ECO:0000313" key="3">
    <source>
        <dbReference type="Proteomes" id="UP000672032"/>
    </source>
</evidence>
<keyword evidence="3" id="KW-1185">Reference proteome</keyword>
<dbReference type="Proteomes" id="UP000672032">
    <property type="component" value="Chromosome 5"/>
</dbReference>
<organism evidence="2 3">
    <name type="scientific">Monilinia vaccinii-corymbosi</name>
    <dbReference type="NCBI Taxonomy" id="61207"/>
    <lineage>
        <taxon>Eukaryota</taxon>
        <taxon>Fungi</taxon>
        <taxon>Dikarya</taxon>
        <taxon>Ascomycota</taxon>
        <taxon>Pezizomycotina</taxon>
        <taxon>Leotiomycetes</taxon>
        <taxon>Helotiales</taxon>
        <taxon>Sclerotiniaceae</taxon>
        <taxon>Monilinia</taxon>
    </lineage>
</organism>
<accession>A0A8A3PJS5</accession>